<comment type="caution">
    <text evidence="2">The sequence shown here is derived from an EMBL/GenBank/DDBJ whole genome shotgun (WGS) entry which is preliminary data.</text>
</comment>
<keyword evidence="3" id="KW-1185">Reference proteome</keyword>
<organism evidence="2 3">
    <name type="scientific">Thalassovita mangrovi</name>
    <dbReference type="NCBI Taxonomy" id="2692236"/>
    <lineage>
        <taxon>Bacteria</taxon>
        <taxon>Pseudomonadati</taxon>
        <taxon>Pseudomonadota</taxon>
        <taxon>Alphaproteobacteria</taxon>
        <taxon>Rhodobacterales</taxon>
        <taxon>Roseobacteraceae</taxon>
        <taxon>Thalassovita</taxon>
    </lineage>
</organism>
<proteinExistence type="predicted"/>
<keyword evidence="1" id="KW-0732">Signal</keyword>
<feature type="signal peptide" evidence="1">
    <location>
        <begin position="1"/>
        <end position="26"/>
    </location>
</feature>
<dbReference type="PROSITE" id="PS51257">
    <property type="entry name" value="PROKAR_LIPOPROTEIN"/>
    <property type="match status" value="1"/>
</dbReference>
<dbReference type="Proteomes" id="UP000479043">
    <property type="component" value="Unassembled WGS sequence"/>
</dbReference>
<dbReference type="EMBL" id="WWEN01000004">
    <property type="protein sequence ID" value="MYM55971.1"/>
    <property type="molecule type" value="Genomic_DNA"/>
</dbReference>
<evidence type="ECO:0000256" key="1">
    <source>
        <dbReference type="SAM" id="SignalP"/>
    </source>
</evidence>
<gene>
    <name evidence="2" type="ORF">GR167_11710</name>
</gene>
<sequence>MMKLSSIGRVASFATIVLSASISATASQAATAGCNNAISHSVPNRKLGAAGGSEVMQQVLNISGPERDAVIERQILSGNMPAFQRRLTPVTLSGKGADGKVTDITICVTPEYLSVGSDADYVRVPLGLPAAARIADNLGFFLPTPRMVDAIYQQAEVHLAPSPMEPTRQMSSTDYLVRHNVTVEKARTRAARTPGSLTAGQKKDIVLTRRLLNAHGRVAIYGWHRTNGRPIQPLSTVHGAQYADYSHGVRLVAPTALVNGEPRPLAEVLADRDLAGIISSEGPIDNPDRLQASLYR</sequence>
<accession>A0A6L8LIV6</accession>
<feature type="chain" id="PRO_5026841785" evidence="1">
    <location>
        <begin position="27"/>
        <end position="296"/>
    </location>
</feature>
<evidence type="ECO:0000313" key="3">
    <source>
        <dbReference type="Proteomes" id="UP000479043"/>
    </source>
</evidence>
<evidence type="ECO:0000313" key="2">
    <source>
        <dbReference type="EMBL" id="MYM55971.1"/>
    </source>
</evidence>
<dbReference type="AlphaFoldDB" id="A0A6L8LIV6"/>
<reference evidence="2 3" key="1">
    <citation type="submission" date="2020-01" db="EMBL/GenBank/DDBJ databases">
        <authorList>
            <person name="Chen S."/>
        </authorList>
    </citation>
    <scope>NUCLEOTIDE SEQUENCE [LARGE SCALE GENOMIC DNA]</scope>
    <source>
        <strain evidence="2 3">GS-10</strain>
    </source>
</reference>
<protein>
    <submittedName>
        <fullName evidence="2">Uncharacterized protein</fullName>
    </submittedName>
</protein>
<dbReference type="RefSeq" id="WP_160973690.1">
    <property type="nucleotide sequence ID" value="NZ_WWEN01000004.1"/>
</dbReference>
<name>A0A6L8LIV6_9RHOB</name>